<organism evidence="2 3">
    <name type="scientific">Virgisporangium aliadipatigenens</name>
    <dbReference type="NCBI Taxonomy" id="741659"/>
    <lineage>
        <taxon>Bacteria</taxon>
        <taxon>Bacillati</taxon>
        <taxon>Actinomycetota</taxon>
        <taxon>Actinomycetes</taxon>
        <taxon>Micromonosporales</taxon>
        <taxon>Micromonosporaceae</taxon>
        <taxon>Virgisporangium</taxon>
    </lineage>
</organism>
<dbReference type="InterPro" id="IPR051531">
    <property type="entry name" value="N-acetyltransferase"/>
</dbReference>
<dbReference type="InterPro" id="IPR000182">
    <property type="entry name" value="GNAT_dom"/>
</dbReference>
<gene>
    <name evidence="2" type="ORF">Val02_85160</name>
</gene>
<comment type="caution">
    <text evidence="2">The sequence shown here is derived from an EMBL/GenBank/DDBJ whole genome shotgun (WGS) entry which is preliminary data.</text>
</comment>
<dbReference type="Proteomes" id="UP000619260">
    <property type="component" value="Unassembled WGS sequence"/>
</dbReference>
<dbReference type="Pfam" id="PF13302">
    <property type="entry name" value="Acetyltransf_3"/>
    <property type="match status" value="1"/>
</dbReference>
<dbReference type="PANTHER" id="PTHR43792">
    <property type="entry name" value="GNAT FAMILY, PUTATIVE (AFU_ORTHOLOGUE AFUA_3G00765)-RELATED-RELATED"/>
    <property type="match status" value="1"/>
</dbReference>
<dbReference type="PANTHER" id="PTHR43792:SF1">
    <property type="entry name" value="N-ACETYLTRANSFERASE DOMAIN-CONTAINING PROTEIN"/>
    <property type="match status" value="1"/>
</dbReference>
<evidence type="ECO:0000313" key="2">
    <source>
        <dbReference type="EMBL" id="GIJ51630.1"/>
    </source>
</evidence>
<dbReference type="InterPro" id="IPR016181">
    <property type="entry name" value="Acyl_CoA_acyltransferase"/>
</dbReference>
<dbReference type="AlphaFoldDB" id="A0A8J3YXK5"/>
<proteinExistence type="predicted"/>
<dbReference type="GO" id="GO:0016747">
    <property type="term" value="F:acyltransferase activity, transferring groups other than amino-acyl groups"/>
    <property type="evidence" value="ECO:0007669"/>
    <property type="project" value="InterPro"/>
</dbReference>
<dbReference type="EMBL" id="BOPF01000051">
    <property type="protein sequence ID" value="GIJ51630.1"/>
    <property type="molecule type" value="Genomic_DNA"/>
</dbReference>
<dbReference type="RefSeq" id="WP_239153763.1">
    <property type="nucleotide sequence ID" value="NZ_BOPF01000051.1"/>
</dbReference>
<accession>A0A8J3YXK5</accession>
<dbReference type="Gene3D" id="3.40.630.30">
    <property type="match status" value="1"/>
</dbReference>
<keyword evidence="3" id="KW-1185">Reference proteome</keyword>
<dbReference type="PROSITE" id="PS51186">
    <property type="entry name" value="GNAT"/>
    <property type="match status" value="1"/>
</dbReference>
<evidence type="ECO:0000259" key="1">
    <source>
        <dbReference type="PROSITE" id="PS51186"/>
    </source>
</evidence>
<reference evidence="2" key="1">
    <citation type="submission" date="2021-01" db="EMBL/GenBank/DDBJ databases">
        <title>Whole genome shotgun sequence of Virgisporangium aliadipatigenens NBRC 105644.</title>
        <authorList>
            <person name="Komaki H."/>
            <person name="Tamura T."/>
        </authorList>
    </citation>
    <scope>NUCLEOTIDE SEQUENCE</scope>
    <source>
        <strain evidence="2">NBRC 105644</strain>
    </source>
</reference>
<name>A0A8J3YXK5_9ACTN</name>
<sequence>MITTTSRLVVRPWTDHPIDLARLADLYARPEVVKFLGALREPPEDLVAQWDERMAADPRQVVAAYESTATGVVAGTVLFKPLPGDHRFEIGWHQHPDSWHHGYATEAAHAVIERGFRLGVPEVFAVVRGDNVRSMAVCRRLGMRYLGPTRRYYDNQLELFHLVAPRAATQGETERQGGPRGA</sequence>
<dbReference type="SUPFAM" id="SSF55729">
    <property type="entry name" value="Acyl-CoA N-acyltransferases (Nat)"/>
    <property type="match status" value="1"/>
</dbReference>
<protein>
    <submittedName>
        <fullName evidence="2">N-acetyltransferase</fullName>
    </submittedName>
</protein>
<evidence type="ECO:0000313" key="3">
    <source>
        <dbReference type="Proteomes" id="UP000619260"/>
    </source>
</evidence>
<feature type="domain" description="N-acetyltransferase" evidence="1">
    <location>
        <begin position="8"/>
        <end position="164"/>
    </location>
</feature>